<gene>
    <name evidence="1" type="ORF">LEP1GSC188_1977</name>
</gene>
<protein>
    <submittedName>
        <fullName evidence="1">Uncharacterized protein</fullName>
    </submittedName>
</protein>
<name>M3H3V5_9LEPT</name>
<evidence type="ECO:0000313" key="1">
    <source>
        <dbReference type="EMBL" id="EMF83450.1"/>
    </source>
</evidence>
<dbReference type="AlphaFoldDB" id="M3H3V5"/>
<organism evidence="1 2">
    <name type="scientific">Leptospira weilii serovar Topaz str. LT2116</name>
    <dbReference type="NCBI Taxonomy" id="1088540"/>
    <lineage>
        <taxon>Bacteria</taxon>
        <taxon>Pseudomonadati</taxon>
        <taxon>Spirochaetota</taxon>
        <taxon>Spirochaetia</taxon>
        <taxon>Leptospirales</taxon>
        <taxon>Leptospiraceae</taxon>
        <taxon>Leptospira</taxon>
    </lineage>
</organism>
<proteinExistence type="predicted"/>
<sequence>MELHSFFSFLFILHLKLFIQNLFSSKTVFKCSILSNFKERTFCF</sequence>
<accession>M3H3V5</accession>
<reference evidence="1 2" key="1">
    <citation type="submission" date="2013-01" db="EMBL/GenBank/DDBJ databases">
        <authorList>
            <person name="Harkins D.M."/>
            <person name="Durkin A.S."/>
            <person name="Brinkac L.M."/>
            <person name="Haft D.H."/>
            <person name="Selengut J.D."/>
            <person name="Sanka R."/>
            <person name="DePew J."/>
            <person name="Purushe J."/>
            <person name="Tulsiani S.M."/>
            <person name="Graham G.C."/>
            <person name="Burns M.-A."/>
            <person name="Dohnt M.F."/>
            <person name="Smythe L.D."/>
            <person name="McKay D.B."/>
            <person name="Craig S.B."/>
            <person name="Vinetz J.M."/>
            <person name="Sutton G.G."/>
            <person name="Nierman W.C."/>
            <person name="Fouts D.E."/>
        </authorList>
    </citation>
    <scope>NUCLEOTIDE SEQUENCE [LARGE SCALE GENOMIC DNA]</scope>
    <source>
        <strain evidence="1 2">LT2116</strain>
    </source>
</reference>
<dbReference type="Proteomes" id="UP000011770">
    <property type="component" value="Unassembled WGS sequence"/>
</dbReference>
<dbReference type="EMBL" id="AHOR02000013">
    <property type="protein sequence ID" value="EMF83450.1"/>
    <property type="molecule type" value="Genomic_DNA"/>
</dbReference>
<comment type="caution">
    <text evidence="1">The sequence shown here is derived from an EMBL/GenBank/DDBJ whole genome shotgun (WGS) entry which is preliminary data.</text>
</comment>
<evidence type="ECO:0000313" key="2">
    <source>
        <dbReference type="Proteomes" id="UP000011770"/>
    </source>
</evidence>